<evidence type="ECO:0000313" key="10">
    <source>
        <dbReference type="Proteomes" id="UP000321197"/>
    </source>
</evidence>
<dbReference type="Proteomes" id="UP000321197">
    <property type="component" value="Unassembled WGS sequence"/>
</dbReference>
<evidence type="ECO:0000313" key="9">
    <source>
        <dbReference type="EMBL" id="GEM82540.1"/>
    </source>
</evidence>
<keyword evidence="3" id="KW-0645">Protease</keyword>
<gene>
    <name evidence="9" type="ORF">MHY01S_07060</name>
</gene>
<dbReference type="GO" id="GO:0008270">
    <property type="term" value="F:zinc ion binding"/>
    <property type="evidence" value="ECO:0007669"/>
    <property type="project" value="InterPro"/>
</dbReference>
<dbReference type="SMART" id="SM00631">
    <property type="entry name" value="Zn_pept"/>
    <property type="match status" value="1"/>
</dbReference>
<dbReference type="SUPFAM" id="SSF53187">
    <property type="entry name" value="Zn-dependent exopeptidases"/>
    <property type="match status" value="1"/>
</dbReference>
<dbReference type="GO" id="GO:0004181">
    <property type="term" value="F:metallocarboxypeptidase activity"/>
    <property type="evidence" value="ECO:0007669"/>
    <property type="project" value="InterPro"/>
</dbReference>
<comment type="caution">
    <text evidence="9">The sequence shown here is derived from an EMBL/GenBank/DDBJ whole genome shotgun (WGS) entry which is preliminary data.</text>
</comment>
<dbReference type="GO" id="GO:0005615">
    <property type="term" value="C:extracellular space"/>
    <property type="evidence" value="ECO:0007669"/>
    <property type="project" value="TreeGrafter"/>
</dbReference>
<dbReference type="RefSeq" id="WP_119339853.1">
    <property type="nucleotide sequence ID" value="NZ_BJXL01000014.1"/>
</dbReference>
<feature type="active site" description="Proton donor/acceptor" evidence="7">
    <location>
        <position position="342"/>
    </location>
</feature>
<feature type="domain" description="Peptidase M14" evidence="8">
    <location>
        <begin position="10"/>
        <end position="378"/>
    </location>
</feature>
<comment type="similarity">
    <text evidence="2 7">Belongs to the peptidase M14 family.</text>
</comment>
<evidence type="ECO:0000256" key="7">
    <source>
        <dbReference type="PROSITE-ProRule" id="PRU01379"/>
    </source>
</evidence>
<keyword evidence="6" id="KW-0482">Metalloprotease</keyword>
<evidence type="ECO:0000256" key="6">
    <source>
        <dbReference type="ARBA" id="ARBA00023049"/>
    </source>
</evidence>
<evidence type="ECO:0000256" key="5">
    <source>
        <dbReference type="ARBA" id="ARBA00022833"/>
    </source>
</evidence>
<proteinExistence type="inferred from homology"/>
<dbReference type="PANTHER" id="PTHR11705:SF143">
    <property type="entry name" value="SLL0236 PROTEIN"/>
    <property type="match status" value="1"/>
</dbReference>
<evidence type="ECO:0000256" key="4">
    <source>
        <dbReference type="ARBA" id="ARBA00022801"/>
    </source>
</evidence>
<reference evidence="9 10" key="1">
    <citation type="submission" date="2019-07" db="EMBL/GenBank/DDBJ databases">
        <title>Whole genome shotgun sequence of Meiothermus hypogaeus NBRC 106114.</title>
        <authorList>
            <person name="Hosoyama A."/>
            <person name="Uohara A."/>
            <person name="Ohji S."/>
            <person name="Ichikawa N."/>
        </authorList>
    </citation>
    <scope>NUCLEOTIDE SEQUENCE [LARGE SCALE GENOMIC DNA]</scope>
    <source>
        <strain evidence="9 10">NBRC 106114</strain>
    </source>
</reference>
<evidence type="ECO:0000256" key="1">
    <source>
        <dbReference type="ARBA" id="ARBA00001947"/>
    </source>
</evidence>
<dbReference type="GO" id="GO:0006508">
    <property type="term" value="P:proteolysis"/>
    <property type="evidence" value="ECO:0007669"/>
    <property type="project" value="UniProtKB-KW"/>
</dbReference>
<dbReference type="OrthoDB" id="9811296at2"/>
<organism evidence="9 10">
    <name type="scientific">Meiothermus hypogaeus NBRC 106114</name>
    <dbReference type="NCBI Taxonomy" id="1227553"/>
    <lineage>
        <taxon>Bacteria</taxon>
        <taxon>Thermotogati</taxon>
        <taxon>Deinococcota</taxon>
        <taxon>Deinococci</taxon>
        <taxon>Thermales</taxon>
        <taxon>Thermaceae</taxon>
        <taxon>Meiothermus</taxon>
    </lineage>
</organism>
<evidence type="ECO:0000259" key="8">
    <source>
        <dbReference type="PROSITE" id="PS52035"/>
    </source>
</evidence>
<dbReference type="AlphaFoldDB" id="A0A511QYS2"/>
<accession>A0A511QYS2</accession>
<comment type="cofactor">
    <cofactor evidence="1">
        <name>Zn(2+)</name>
        <dbReference type="ChEBI" id="CHEBI:29105"/>
    </cofactor>
</comment>
<dbReference type="EMBL" id="BJXL01000014">
    <property type="protein sequence ID" value="GEM82540.1"/>
    <property type="molecule type" value="Genomic_DNA"/>
</dbReference>
<dbReference type="PROSITE" id="PS52035">
    <property type="entry name" value="PEPTIDASE_M14"/>
    <property type="match status" value="1"/>
</dbReference>
<dbReference type="CDD" id="cd06905">
    <property type="entry name" value="M14-like"/>
    <property type="match status" value="1"/>
</dbReference>
<protein>
    <submittedName>
        <fullName evidence="9">Peptidase M14</fullName>
    </submittedName>
</protein>
<name>A0A511QYS2_9DEIN</name>
<dbReference type="Pfam" id="PF00246">
    <property type="entry name" value="Peptidase_M14"/>
    <property type="match status" value="1"/>
</dbReference>
<dbReference type="InterPro" id="IPR000834">
    <property type="entry name" value="Peptidase_M14"/>
</dbReference>
<sequence>MTKVEIAHNRYYNYAELTTHLHALTAAFPHLCKLSSIGKTFQERDIWLLTITNWETGSDTDKPAYYIDGHIHAEEHATSATALYAAWYLLHQYGSDPKVTMLLDEQVFYILPRLNPDGAEFSLAHPFRWCGNGRFVPGSEDERTKGLYQSDLNGDGYIVQMRVPDPAGEWKISSKDPRVMVQREPGEFGGQYYRLYPEGLIPDYDGVEVEIEPTRDGNLNRQFPAGWMPETVQYGAGLYPGSEPESKALIDFILAHPNICGMNSFHTHGGVHLRPSTTKYDHELSPRDLTLFKDLANVALKTTGYKTISSFQDFTPDKSKPRRGTLKDWAFEEMGIPAIATELWDIEVAAGIEKVAFYNLRPRDEDTLVRMVQWVWEHHGEKGWREWEPFDHPQLGKVEIGGLAEIWVLRNPPGHMLEEICHKNTLFCLEHAAASPRLRVRGSSVEKLGTTADGANLLKISAVIGNDGYLPSHLTDTALERKVAKTVKAELRLENAELLMGDAVADVGHLAGRNGRKYPWSPWGERWQRTARKTEWLVKAQPGARATIVVQSEKGGKQVAEIPLS</sequence>
<dbReference type="PANTHER" id="PTHR11705">
    <property type="entry name" value="PROTEASE FAMILY M14 CARBOXYPEPTIDASE A,B"/>
    <property type="match status" value="1"/>
</dbReference>
<keyword evidence="4" id="KW-0378">Hydrolase</keyword>
<keyword evidence="5" id="KW-0862">Zinc</keyword>
<dbReference type="Gene3D" id="3.40.630.10">
    <property type="entry name" value="Zn peptidases"/>
    <property type="match status" value="1"/>
</dbReference>
<evidence type="ECO:0000256" key="3">
    <source>
        <dbReference type="ARBA" id="ARBA00022670"/>
    </source>
</evidence>
<evidence type="ECO:0000256" key="2">
    <source>
        <dbReference type="ARBA" id="ARBA00005988"/>
    </source>
</evidence>